<proteinExistence type="predicted"/>
<gene>
    <name evidence="3" type="ORF">GCM10022255_005090</name>
</gene>
<protein>
    <recommendedName>
        <fullName evidence="5">Transmembrane protein</fullName>
    </recommendedName>
</protein>
<comment type="caution">
    <text evidence="3">The sequence shown here is derived from an EMBL/GenBank/DDBJ whole genome shotgun (WGS) entry which is preliminary data.</text>
</comment>
<name>A0ABP8CVL5_9ACTN</name>
<accession>A0ABP8CVL5</accession>
<keyword evidence="4" id="KW-1185">Reference proteome</keyword>
<dbReference type="EMBL" id="BAABAT010000001">
    <property type="protein sequence ID" value="GAA4243957.1"/>
    <property type="molecule type" value="Genomic_DNA"/>
</dbReference>
<reference evidence="4" key="1">
    <citation type="journal article" date="2019" name="Int. J. Syst. Evol. Microbiol.">
        <title>The Global Catalogue of Microorganisms (GCM) 10K type strain sequencing project: providing services to taxonomists for standard genome sequencing and annotation.</title>
        <authorList>
            <consortium name="The Broad Institute Genomics Platform"/>
            <consortium name="The Broad Institute Genome Sequencing Center for Infectious Disease"/>
            <person name="Wu L."/>
            <person name="Ma J."/>
        </authorList>
    </citation>
    <scope>NUCLEOTIDE SEQUENCE [LARGE SCALE GENOMIC DNA]</scope>
    <source>
        <strain evidence="4">JCM 17441</strain>
    </source>
</reference>
<evidence type="ECO:0000256" key="2">
    <source>
        <dbReference type="SAM" id="Phobius"/>
    </source>
</evidence>
<dbReference type="Proteomes" id="UP001500620">
    <property type="component" value="Unassembled WGS sequence"/>
</dbReference>
<keyword evidence="2" id="KW-0812">Transmembrane</keyword>
<feature type="transmembrane region" description="Helical" evidence="2">
    <location>
        <begin position="200"/>
        <end position="221"/>
    </location>
</feature>
<feature type="transmembrane region" description="Helical" evidence="2">
    <location>
        <begin position="172"/>
        <end position="193"/>
    </location>
</feature>
<dbReference type="RefSeq" id="WP_345120670.1">
    <property type="nucleotide sequence ID" value="NZ_BAABAT010000001.1"/>
</dbReference>
<evidence type="ECO:0000256" key="1">
    <source>
        <dbReference type="SAM" id="MobiDB-lite"/>
    </source>
</evidence>
<feature type="compositionally biased region" description="Basic and acidic residues" evidence="1">
    <location>
        <begin position="1"/>
        <end position="29"/>
    </location>
</feature>
<evidence type="ECO:0008006" key="5">
    <source>
        <dbReference type="Google" id="ProtNLM"/>
    </source>
</evidence>
<feature type="transmembrane region" description="Helical" evidence="2">
    <location>
        <begin position="116"/>
        <end position="138"/>
    </location>
</feature>
<feature type="region of interest" description="Disordered" evidence="1">
    <location>
        <begin position="1"/>
        <end position="114"/>
    </location>
</feature>
<evidence type="ECO:0000313" key="4">
    <source>
        <dbReference type="Proteomes" id="UP001500620"/>
    </source>
</evidence>
<keyword evidence="2" id="KW-0472">Membrane</keyword>
<feature type="compositionally biased region" description="Acidic residues" evidence="1">
    <location>
        <begin position="101"/>
        <end position="111"/>
    </location>
</feature>
<evidence type="ECO:0000313" key="3">
    <source>
        <dbReference type="EMBL" id="GAA4243957.1"/>
    </source>
</evidence>
<keyword evidence="2" id="KW-1133">Transmembrane helix</keyword>
<organism evidence="3 4">
    <name type="scientific">Dactylosporangium darangshiense</name>
    <dbReference type="NCBI Taxonomy" id="579108"/>
    <lineage>
        <taxon>Bacteria</taxon>
        <taxon>Bacillati</taxon>
        <taxon>Actinomycetota</taxon>
        <taxon>Actinomycetes</taxon>
        <taxon>Micromonosporales</taxon>
        <taxon>Micromonosporaceae</taxon>
        <taxon>Dactylosporangium</taxon>
    </lineage>
</organism>
<sequence>MGYPEWERSRDGRERQGPETGRWDLRQERWIPQQRPPEGDDFGIEPFQARSDPDSRPGQGRVLDHDEWNSGYQPRSEAPPVARRRPPVRELPAGRSRPAQDDEDEDDEEEPDQRSVYIGSFISTACWYLLPVAAYVGWSFTLSSESRPGCTNAFGLPCPAPQDEALTNLMNMVPQLAVSMALSITVAMFLGRVTTGWRPFAIGFASTVLGAGVATVAYAVLKSQLGS</sequence>